<dbReference type="AlphaFoldDB" id="A0A5N6WEG2"/>
<feature type="transmembrane region" description="Helical" evidence="1">
    <location>
        <begin position="6"/>
        <end position="27"/>
    </location>
</feature>
<feature type="non-terminal residue" evidence="2">
    <location>
        <position position="65"/>
    </location>
</feature>
<keyword evidence="3" id="KW-1185">Reference proteome</keyword>
<sequence length="65" mass="7768">MHVCCFFPCGSFIFGVIFYIFHSRFVYKVERIHVQRSISIYTQTNPLAQSHSYHKSARRRDFGHI</sequence>
<reference evidence="3" key="1">
    <citation type="submission" date="2019-04" db="EMBL/GenBank/DDBJ databases">
        <title>Friends and foes A comparative genomics studyof 23 Aspergillus species from section Flavi.</title>
        <authorList>
            <consortium name="DOE Joint Genome Institute"/>
            <person name="Kjaerbolling I."/>
            <person name="Vesth T."/>
            <person name="Frisvad J.C."/>
            <person name="Nybo J.L."/>
            <person name="Theobald S."/>
            <person name="Kildgaard S."/>
            <person name="Isbrandt T."/>
            <person name="Kuo A."/>
            <person name="Sato A."/>
            <person name="Lyhne E.K."/>
            <person name="Kogle M.E."/>
            <person name="Wiebenga A."/>
            <person name="Kun R.S."/>
            <person name="Lubbers R.J."/>
            <person name="Makela M.R."/>
            <person name="Barry K."/>
            <person name="Chovatia M."/>
            <person name="Clum A."/>
            <person name="Daum C."/>
            <person name="Haridas S."/>
            <person name="He G."/>
            <person name="LaButti K."/>
            <person name="Lipzen A."/>
            <person name="Mondo S."/>
            <person name="Riley R."/>
            <person name="Salamov A."/>
            <person name="Simmons B.A."/>
            <person name="Magnuson J.K."/>
            <person name="Henrissat B."/>
            <person name="Mortensen U.H."/>
            <person name="Larsen T.O."/>
            <person name="Devries R.P."/>
            <person name="Grigoriev I.V."/>
            <person name="Machida M."/>
            <person name="Baker S.E."/>
            <person name="Andersen M.R."/>
        </authorList>
    </citation>
    <scope>NUCLEOTIDE SEQUENCE [LARGE SCALE GENOMIC DNA]</scope>
    <source>
        <strain evidence="3">CBS 130015</strain>
    </source>
</reference>
<gene>
    <name evidence="2" type="ORF">BDV41DRAFT_519400</name>
</gene>
<evidence type="ECO:0000256" key="1">
    <source>
        <dbReference type="SAM" id="Phobius"/>
    </source>
</evidence>
<organism evidence="2 3">
    <name type="scientific">Aspergillus transmontanensis</name>
    <dbReference type="NCBI Taxonomy" id="1034304"/>
    <lineage>
        <taxon>Eukaryota</taxon>
        <taxon>Fungi</taxon>
        <taxon>Dikarya</taxon>
        <taxon>Ascomycota</taxon>
        <taxon>Pezizomycotina</taxon>
        <taxon>Eurotiomycetes</taxon>
        <taxon>Eurotiomycetidae</taxon>
        <taxon>Eurotiales</taxon>
        <taxon>Aspergillaceae</taxon>
        <taxon>Aspergillus</taxon>
        <taxon>Aspergillus subgen. Circumdati</taxon>
    </lineage>
</organism>
<name>A0A5N6WEG2_9EURO</name>
<accession>A0A5N6WEG2</accession>
<dbReference type="EMBL" id="ML738294">
    <property type="protein sequence ID" value="KAE8319257.1"/>
    <property type="molecule type" value="Genomic_DNA"/>
</dbReference>
<evidence type="ECO:0000313" key="2">
    <source>
        <dbReference type="EMBL" id="KAE8319257.1"/>
    </source>
</evidence>
<keyword evidence="1" id="KW-0472">Membrane</keyword>
<evidence type="ECO:0000313" key="3">
    <source>
        <dbReference type="Proteomes" id="UP000325433"/>
    </source>
</evidence>
<keyword evidence="1" id="KW-0812">Transmembrane</keyword>
<proteinExistence type="predicted"/>
<keyword evidence="1" id="KW-1133">Transmembrane helix</keyword>
<protein>
    <submittedName>
        <fullName evidence="2">Uncharacterized protein</fullName>
    </submittedName>
</protein>
<dbReference type="Proteomes" id="UP000325433">
    <property type="component" value="Unassembled WGS sequence"/>
</dbReference>